<organism evidence="1 2">
    <name type="scientific">Natronomonas salsuginis</name>
    <dbReference type="NCBI Taxonomy" id="2217661"/>
    <lineage>
        <taxon>Archaea</taxon>
        <taxon>Methanobacteriati</taxon>
        <taxon>Methanobacteriota</taxon>
        <taxon>Stenosarchaea group</taxon>
        <taxon>Halobacteria</taxon>
        <taxon>Halobacteriales</taxon>
        <taxon>Natronomonadaceae</taxon>
        <taxon>Natronomonas</taxon>
    </lineage>
</organism>
<dbReference type="OrthoDB" id="192242at2157"/>
<dbReference type="Proteomes" id="UP000308037">
    <property type="component" value="Unassembled WGS sequence"/>
</dbReference>
<comment type="caution">
    <text evidence="1">The sequence shown here is derived from an EMBL/GenBank/DDBJ whole genome shotgun (WGS) entry which is preliminary data.</text>
</comment>
<name>A0A4U5JBP8_9EURY</name>
<dbReference type="RefSeq" id="WP_137276708.1">
    <property type="nucleotide sequence ID" value="NZ_QKNX01000003.1"/>
</dbReference>
<dbReference type="EMBL" id="QKNX01000003">
    <property type="protein sequence ID" value="TKR25701.1"/>
    <property type="molecule type" value="Genomic_DNA"/>
</dbReference>
<sequence length="130" mass="14684">MTELRNDRNGLGRFNVTPAPVVRAPARNPDGSVICPECGSDISSSRGTQRLRKPDFADRTLQQQLEEPLLLYGWLCTRHQYDIVIPAACRGRDASNLPTGWIGVRLVFTDEIVRWAPTPRKELREQGVDR</sequence>
<protein>
    <submittedName>
        <fullName evidence="1">Uncharacterized protein</fullName>
    </submittedName>
</protein>
<proteinExistence type="predicted"/>
<gene>
    <name evidence="1" type="ORF">DM868_09845</name>
</gene>
<evidence type="ECO:0000313" key="2">
    <source>
        <dbReference type="Proteomes" id="UP000308037"/>
    </source>
</evidence>
<keyword evidence="2" id="KW-1185">Reference proteome</keyword>
<evidence type="ECO:0000313" key="1">
    <source>
        <dbReference type="EMBL" id="TKR25701.1"/>
    </source>
</evidence>
<reference evidence="1 2" key="1">
    <citation type="submission" date="2019-04" db="EMBL/GenBank/DDBJ databases">
        <title>Natronomonas sp. F20-122 a newhaloarchaeon isolated from a saline saltern of Isla Bacuta, Huelva, Spain.</title>
        <authorList>
            <person name="Duran-Viseras A."/>
            <person name="Sanchez-Porro C."/>
            <person name="Ventosa A."/>
        </authorList>
    </citation>
    <scope>NUCLEOTIDE SEQUENCE [LARGE SCALE GENOMIC DNA]</scope>
    <source>
        <strain evidence="1 2">F20-122</strain>
    </source>
</reference>
<dbReference type="AlphaFoldDB" id="A0A4U5JBP8"/>
<accession>A0A4U5JBP8</accession>